<dbReference type="KEGG" id="pph:Ppha_0230"/>
<dbReference type="InterPro" id="IPR027395">
    <property type="entry name" value="WH_DNA-bd_dom"/>
</dbReference>
<proteinExistence type="predicted"/>
<dbReference type="eggNOG" id="COG4191">
    <property type="taxonomic scope" value="Bacteria"/>
</dbReference>
<dbReference type="Gene3D" id="1.10.10.10">
    <property type="entry name" value="Winged helix-like DNA-binding domain superfamily/Winged helix DNA-binding domain"/>
    <property type="match status" value="1"/>
</dbReference>
<organism evidence="2 3">
    <name type="scientific">Pelodictyon phaeoclathratiforme (strain DSM 5477 / BU-1)</name>
    <dbReference type="NCBI Taxonomy" id="324925"/>
    <lineage>
        <taxon>Bacteria</taxon>
        <taxon>Pseudomonadati</taxon>
        <taxon>Chlorobiota</taxon>
        <taxon>Chlorobiia</taxon>
        <taxon>Chlorobiales</taxon>
        <taxon>Chlorobiaceae</taxon>
        <taxon>Chlorobium/Pelodictyon group</taxon>
        <taxon>Pelodictyon</taxon>
    </lineage>
</organism>
<gene>
    <name evidence="2" type="ordered locus">Ppha_0230</name>
</gene>
<dbReference type="InterPro" id="IPR036388">
    <property type="entry name" value="WH-like_DNA-bd_sf"/>
</dbReference>
<dbReference type="STRING" id="324925.Ppha_0230"/>
<dbReference type="OrthoDB" id="9800369at2"/>
<accession>B4SBP2</accession>
<evidence type="ECO:0000313" key="3">
    <source>
        <dbReference type="Proteomes" id="UP000002724"/>
    </source>
</evidence>
<dbReference type="PANTHER" id="PTHR37318">
    <property type="entry name" value="BSL7504 PROTEIN"/>
    <property type="match status" value="1"/>
</dbReference>
<dbReference type="Proteomes" id="UP000002724">
    <property type="component" value="Chromosome"/>
</dbReference>
<dbReference type="AlphaFoldDB" id="B4SBP2"/>
<dbReference type="eggNOG" id="COG1846">
    <property type="taxonomic scope" value="Bacteria"/>
</dbReference>
<dbReference type="CDD" id="cd00130">
    <property type="entry name" value="PAS"/>
    <property type="match status" value="1"/>
</dbReference>
<keyword evidence="3" id="KW-1185">Reference proteome</keyword>
<dbReference type="EMBL" id="CP001110">
    <property type="protein sequence ID" value="ACF42567.1"/>
    <property type="molecule type" value="Genomic_DNA"/>
</dbReference>
<name>B4SBP2_PELPB</name>
<sequence length="325" mass="36997">MTRKRAPLVDLSILRRQAEAQLIAGRKKHLDVTASPDEMQRIIHELAVYQIELEMQQDELLQTRLELEESLDCYTELYDFAPLGYLTLDREGVIRKVNLSGSKLIGIDRSHLIGDRLGGFILAEDLPGYNAMLERVFSSRDHASCEVILQRDGTSSSFDPFISGTTDVLHSRTVRIDAVVSNDGQECRAVISDISMQKQVERENKALMERLIQARRTKSIDQPGGESTGNFNHQLLDKVIHSRIRFAALSYLYVVEQACFVEIKKQVRTTDGNLSVHMRMLELAEYISCDKDVQSRKPQTIYRITPKGHDAFMQYKECLMAFLGT</sequence>
<dbReference type="InterPro" id="IPR035965">
    <property type="entry name" value="PAS-like_dom_sf"/>
</dbReference>
<dbReference type="PANTHER" id="PTHR37318:SF1">
    <property type="entry name" value="BSL7504 PROTEIN"/>
    <property type="match status" value="1"/>
</dbReference>
<evidence type="ECO:0000259" key="1">
    <source>
        <dbReference type="PROSITE" id="PS50112"/>
    </source>
</evidence>
<protein>
    <submittedName>
        <fullName evidence="2">Putative PAS/PAC sensor protein</fullName>
    </submittedName>
</protein>
<dbReference type="InterPro" id="IPR000014">
    <property type="entry name" value="PAS"/>
</dbReference>
<dbReference type="SUPFAM" id="SSF46785">
    <property type="entry name" value="Winged helix' DNA-binding domain"/>
    <property type="match status" value="1"/>
</dbReference>
<dbReference type="InterPro" id="IPR036390">
    <property type="entry name" value="WH_DNA-bd_sf"/>
</dbReference>
<dbReference type="HOGENOM" id="CLU_841170_0_0_10"/>
<evidence type="ECO:0000313" key="2">
    <source>
        <dbReference type="EMBL" id="ACF42567.1"/>
    </source>
</evidence>
<dbReference type="PROSITE" id="PS50112">
    <property type="entry name" value="PAS"/>
    <property type="match status" value="1"/>
</dbReference>
<dbReference type="Gene3D" id="3.30.450.20">
    <property type="entry name" value="PAS domain"/>
    <property type="match status" value="1"/>
</dbReference>
<reference evidence="2 3" key="1">
    <citation type="submission" date="2008-06" db="EMBL/GenBank/DDBJ databases">
        <title>Complete sequence of Pelodictyon phaeoclathratiforme BU-1.</title>
        <authorList>
            <consortium name="US DOE Joint Genome Institute"/>
            <person name="Lucas S."/>
            <person name="Copeland A."/>
            <person name="Lapidus A."/>
            <person name="Glavina del Rio T."/>
            <person name="Dalin E."/>
            <person name="Tice H."/>
            <person name="Bruce D."/>
            <person name="Goodwin L."/>
            <person name="Pitluck S."/>
            <person name="Schmutz J."/>
            <person name="Larimer F."/>
            <person name="Land M."/>
            <person name="Hauser L."/>
            <person name="Kyrpides N."/>
            <person name="Mikhailova N."/>
            <person name="Liu Z."/>
            <person name="Li T."/>
            <person name="Zhao F."/>
            <person name="Overmann J."/>
            <person name="Bryant D.A."/>
            <person name="Richardson P."/>
        </authorList>
    </citation>
    <scope>NUCLEOTIDE SEQUENCE [LARGE SCALE GENOMIC DNA]</scope>
    <source>
        <strain evidence="3">DSM 5477 / BU-1</strain>
    </source>
</reference>
<feature type="domain" description="PAS" evidence="1">
    <location>
        <begin position="70"/>
        <end position="140"/>
    </location>
</feature>
<dbReference type="RefSeq" id="WP_012507063.1">
    <property type="nucleotide sequence ID" value="NC_011060.1"/>
</dbReference>
<dbReference type="Pfam" id="PF13601">
    <property type="entry name" value="HTH_34"/>
    <property type="match status" value="1"/>
</dbReference>
<dbReference type="SUPFAM" id="SSF55785">
    <property type="entry name" value="PYP-like sensor domain (PAS domain)"/>
    <property type="match status" value="1"/>
</dbReference>